<accession>A0ABQ5MVB8</accession>
<feature type="compositionally biased region" description="Polar residues" evidence="1">
    <location>
        <begin position="134"/>
        <end position="149"/>
    </location>
</feature>
<keyword evidence="3" id="KW-1185">Reference proteome</keyword>
<evidence type="ECO:0000313" key="3">
    <source>
        <dbReference type="Proteomes" id="UP001209654"/>
    </source>
</evidence>
<reference evidence="2 3" key="1">
    <citation type="journal article" date="2023" name="Int. J. Syst. Evol. Microbiol.">
        <title>Arthrobacter mangrovi sp. nov., an actinobacterium isolated from the rhizosphere of a mangrove.</title>
        <authorList>
            <person name="Hamada M."/>
            <person name="Saitou S."/>
            <person name="Enomoto N."/>
            <person name="Nanri K."/>
            <person name="Hidaka K."/>
            <person name="Miura T."/>
            <person name="Tamura T."/>
        </authorList>
    </citation>
    <scope>NUCLEOTIDE SEQUENCE [LARGE SCALE GENOMIC DNA]</scope>
    <source>
        <strain evidence="2 3">NBRC 112813</strain>
    </source>
</reference>
<protein>
    <submittedName>
        <fullName evidence="2">Uncharacterized protein</fullName>
    </submittedName>
</protein>
<dbReference type="Proteomes" id="UP001209654">
    <property type="component" value="Unassembled WGS sequence"/>
</dbReference>
<dbReference type="EMBL" id="BRVS01000009">
    <property type="protein sequence ID" value="GLB67898.1"/>
    <property type="molecule type" value="Genomic_DNA"/>
</dbReference>
<name>A0ABQ5MVB8_9MICC</name>
<proteinExistence type="predicted"/>
<feature type="compositionally biased region" description="Polar residues" evidence="1">
    <location>
        <begin position="48"/>
        <end position="59"/>
    </location>
</feature>
<sequence length="161" mass="16688">MTTRGRTRTYPVDVRPILILAAIPVLAAALAGCSEPRGEPPETRPAMSPSQSWTGSMSPSAGLGVLSDFRCAPDENGVWRGKATLRNVGSSPNTYTVQFSVVRTADSQVIGVKKQDFTVEPGESVDVAFPTVATSSSSGLECQPSVTAQPVSPAPSGSPSP</sequence>
<comment type="caution">
    <text evidence="2">The sequence shown here is derived from an EMBL/GenBank/DDBJ whole genome shotgun (WGS) entry which is preliminary data.</text>
</comment>
<evidence type="ECO:0000313" key="2">
    <source>
        <dbReference type="EMBL" id="GLB67898.1"/>
    </source>
</evidence>
<evidence type="ECO:0000256" key="1">
    <source>
        <dbReference type="SAM" id="MobiDB-lite"/>
    </source>
</evidence>
<feature type="region of interest" description="Disordered" evidence="1">
    <location>
        <begin position="34"/>
        <end position="59"/>
    </location>
</feature>
<gene>
    <name evidence="2" type="ORF">AHIS1636_23380</name>
</gene>
<organism evidence="2 3">
    <name type="scientific">Arthrobacter mangrovi</name>
    <dbReference type="NCBI Taxonomy" id="2966350"/>
    <lineage>
        <taxon>Bacteria</taxon>
        <taxon>Bacillati</taxon>
        <taxon>Actinomycetota</taxon>
        <taxon>Actinomycetes</taxon>
        <taxon>Micrococcales</taxon>
        <taxon>Micrococcaceae</taxon>
        <taxon>Arthrobacter</taxon>
    </lineage>
</organism>
<dbReference type="PROSITE" id="PS51257">
    <property type="entry name" value="PROKAR_LIPOPROTEIN"/>
    <property type="match status" value="1"/>
</dbReference>
<feature type="compositionally biased region" description="Pro residues" evidence="1">
    <location>
        <begin position="152"/>
        <end position="161"/>
    </location>
</feature>
<feature type="region of interest" description="Disordered" evidence="1">
    <location>
        <begin position="134"/>
        <end position="161"/>
    </location>
</feature>